<reference evidence="3 4" key="1">
    <citation type="submission" date="2015-01" db="EMBL/GenBank/DDBJ databases">
        <title>Evolution of Trichinella species and genotypes.</title>
        <authorList>
            <person name="Korhonen P.K."/>
            <person name="Edoardo P."/>
            <person name="Giuseppe L.R."/>
            <person name="Gasser R.B."/>
        </authorList>
    </citation>
    <scope>NUCLEOTIDE SEQUENCE [LARGE SCALE GENOMIC DNA]</scope>
    <source>
        <strain evidence="1">ISS13</strain>
        <strain evidence="2">ISS176</strain>
    </source>
</reference>
<dbReference type="EMBL" id="JYDV01000011">
    <property type="protein sequence ID" value="KRZ43171.1"/>
    <property type="molecule type" value="Genomic_DNA"/>
</dbReference>
<protein>
    <submittedName>
        <fullName evidence="1">Uncharacterized protein</fullName>
    </submittedName>
</protein>
<name>A0A0V1F1L1_TRIPS</name>
<evidence type="ECO:0000313" key="4">
    <source>
        <dbReference type="Proteomes" id="UP000054826"/>
    </source>
</evidence>
<evidence type="ECO:0000313" key="3">
    <source>
        <dbReference type="Proteomes" id="UP000054632"/>
    </source>
</evidence>
<proteinExistence type="predicted"/>
<dbReference type="EMBL" id="JYDR01000001">
    <property type="protein sequence ID" value="KRY79832.1"/>
    <property type="molecule type" value="Genomic_DNA"/>
</dbReference>
<comment type="caution">
    <text evidence="1">The sequence shown here is derived from an EMBL/GenBank/DDBJ whole genome shotgun (WGS) entry which is preliminary data.</text>
</comment>
<evidence type="ECO:0000313" key="2">
    <source>
        <dbReference type="EMBL" id="KRZ43171.1"/>
    </source>
</evidence>
<dbReference type="Proteomes" id="UP000054632">
    <property type="component" value="Unassembled WGS sequence"/>
</dbReference>
<dbReference type="AlphaFoldDB" id="A0A0V1F1L1"/>
<feature type="non-terminal residue" evidence="1">
    <location>
        <position position="1"/>
    </location>
</feature>
<organism evidence="1 3">
    <name type="scientific">Trichinella pseudospiralis</name>
    <name type="common">Parasitic roundworm</name>
    <dbReference type="NCBI Taxonomy" id="6337"/>
    <lineage>
        <taxon>Eukaryota</taxon>
        <taxon>Metazoa</taxon>
        <taxon>Ecdysozoa</taxon>
        <taxon>Nematoda</taxon>
        <taxon>Enoplea</taxon>
        <taxon>Dorylaimia</taxon>
        <taxon>Trichinellida</taxon>
        <taxon>Trichinellidae</taxon>
        <taxon>Trichinella</taxon>
    </lineage>
</organism>
<dbReference type="Proteomes" id="UP000054826">
    <property type="component" value="Unassembled WGS sequence"/>
</dbReference>
<accession>A0A0V1F1L1</accession>
<gene>
    <name evidence="1" type="ORF">T4A_6709</name>
    <name evidence="2" type="ORF">T4C_2407</name>
</gene>
<sequence>LILRTCFDCTVQSFFMWNNIPVREDLKEIVKTVLGFTNVTAVQNVLCMQAVDIDLRTYTKGRRYFLFDILHQIITMPKLHCCTFVIFPMLACCLSNLKWIVIDVVLPYYAVKKLG</sequence>
<evidence type="ECO:0000313" key="1">
    <source>
        <dbReference type="EMBL" id="KRY79832.1"/>
    </source>
</evidence>